<reference evidence="1" key="1">
    <citation type="submission" date="2021-03" db="EMBL/GenBank/DDBJ databases">
        <title>Comparative genomics and phylogenomic investigation of the class Geoglossomycetes provide insights into ecological specialization and systematics.</title>
        <authorList>
            <person name="Melie T."/>
            <person name="Pirro S."/>
            <person name="Miller A.N."/>
            <person name="Quandt A."/>
        </authorList>
    </citation>
    <scope>NUCLEOTIDE SEQUENCE</scope>
    <source>
        <strain evidence="1">CAQ_001_2017</strain>
    </source>
</reference>
<dbReference type="AlphaFoldDB" id="A0A9P8RSH9"/>
<name>A0A9P8RSH9_9PEZI</name>
<proteinExistence type="predicted"/>
<accession>A0A9P8RSH9</accession>
<organism evidence="1 2">
    <name type="scientific">Trichoglossum hirsutum</name>
    <dbReference type="NCBI Taxonomy" id="265104"/>
    <lineage>
        <taxon>Eukaryota</taxon>
        <taxon>Fungi</taxon>
        <taxon>Dikarya</taxon>
        <taxon>Ascomycota</taxon>
        <taxon>Pezizomycotina</taxon>
        <taxon>Geoglossomycetes</taxon>
        <taxon>Geoglossales</taxon>
        <taxon>Geoglossaceae</taxon>
        <taxon>Trichoglossum</taxon>
    </lineage>
</organism>
<dbReference type="Gene3D" id="3.90.1410.10">
    <property type="entry name" value="set domain protein methyltransferase, domain 1"/>
    <property type="match status" value="1"/>
</dbReference>
<comment type="caution">
    <text evidence="1">The sequence shown here is derived from an EMBL/GenBank/DDBJ whole genome shotgun (WGS) entry which is preliminary data.</text>
</comment>
<dbReference type="InterPro" id="IPR046341">
    <property type="entry name" value="SET_dom_sf"/>
</dbReference>
<gene>
    <name evidence="1" type="ORF">GP486_001590</name>
</gene>
<evidence type="ECO:0000313" key="1">
    <source>
        <dbReference type="EMBL" id="KAH0565020.1"/>
    </source>
</evidence>
<sequence>MVPCIDMVNHRPLEDTVAYYDRDQKGDAVLLLREGKALSSGQEASINYGPKSASEMVFSYGFIDEGTMSASELVLDLEIPDDDPLRRAKEAVSESPPVVRLTLNGESVEWRGDFVWLACVNEEDGMEFKLLQSTDGATELQVFWKGEYMDGTSSLEGLLKTDPSWEIFQLRAVSFLQDRIENQLVQLDRSEQAVQSKQISTGAQSWVTAVRLRELERQLMERAVVEFERQVIPRIASSERASDNFLASQKNILIDTTCVRRYLTGQDPGQDDFS</sequence>
<evidence type="ECO:0008006" key="3">
    <source>
        <dbReference type="Google" id="ProtNLM"/>
    </source>
</evidence>
<keyword evidence="2" id="KW-1185">Reference proteome</keyword>
<dbReference type="SUPFAM" id="SSF82199">
    <property type="entry name" value="SET domain"/>
    <property type="match status" value="1"/>
</dbReference>
<evidence type="ECO:0000313" key="2">
    <source>
        <dbReference type="Proteomes" id="UP000750711"/>
    </source>
</evidence>
<dbReference type="EMBL" id="JAGHQM010000147">
    <property type="protein sequence ID" value="KAH0565020.1"/>
    <property type="molecule type" value="Genomic_DNA"/>
</dbReference>
<dbReference type="Proteomes" id="UP000750711">
    <property type="component" value="Unassembled WGS sequence"/>
</dbReference>
<protein>
    <recommendedName>
        <fullName evidence="3">Rubisco LSMT substrate-binding domain-containing protein</fullName>
    </recommendedName>
</protein>